<keyword evidence="1" id="KW-1133">Transmembrane helix</keyword>
<accession>A0A6J7JQH2</accession>
<evidence type="ECO:0000256" key="1">
    <source>
        <dbReference type="SAM" id="Phobius"/>
    </source>
</evidence>
<reference evidence="2" key="1">
    <citation type="submission" date="2020-05" db="EMBL/GenBank/DDBJ databases">
        <authorList>
            <person name="Chiriac C."/>
            <person name="Salcher M."/>
            <person name="Ghai R."/>
            <person name="Kavagutti S V."/>
        </authorList>
    </citation>
    <scope>NUCLEOTIDE SEQUENCE</scope>
</reference>
<protein>
    <submittedName>
        <fullName evidence="2">Unannotated protein</fullName>
    </submittedName>
</protein>
<proteinExistence type="predicted"/>
<keyword evidence="1" id="KW-0812">Transmembrane</keyword>
<evidence type="ECO:0000313" key="2">
    <source>
        <dbReference type="EMBL" id="CAB4945137.1"/>
    </source>
</evidence>
<sequence>MAKKKTLDLNIRKAPKFLAFLISGSVLGVIVAVVLYSLATKTTGASIFGYLIIFCAGLGAGLGCVLAVVLDRVLRTKSKVVKAEVSR</sequence>
<feature type="transmembrane region" description="Helical" evidence="1">
    <location>
        <begin position="45"/>
        <end position="70"/>
    </location>
</feature>
<feature type="transmembrane region" description="Helical" evidence="1">
    <location>
        <begin position="20"/>
        <end position="39"/>
    </location>
</feature>
<keyword evidence="1" id="KW-0472">Membrane</keyword>
<organism evidence="2">
    <name type="scientific">freshwater metagenome</name>
    <dbReference type="NCBI Taxonomy" id="449393"/>
    <lineage>
        <taxon>unclassified sequences</taxon>
        <taxon>metagenomes</taxon>
        <taxon>ecological metagenomes</taxon>
    </lineage>
</organism>
<name>A0A6J7JQH2_9ZZZZ</name>
<dbReference type="AlphaFoldDB" id="A0A6J7JQH2"/>
<dbReference type="EMBL" id="CAFBNO010000001">
    <property type="protein sequence ID" value="CAB4945137.1"/>
    <property type="molecule type" value="Genomic_DNA"/>
</dbReference>
<gene>
    <name evidence="2" type="ORF">UFOPK3837_00069</name>
</gene>